<accession>A0AAW0FYE8</accession>
<name>A0AAW0FYE8_9APHY</name>
<dbReference type="AlphaFoldDB" id="A0AAW0FYE8"/>
<reference evidence="1 2" key="1">
    <citation type="submission" date="2022-09" db="EMBL/GenBank/DDBJ databases">
        <authorList>
            <person name="Palmer J.M."/>
        </authorList>
    </citation>
    <scope>NUCLEOTIDE SEQUENCE [LARGE SCALE GENOMIC DNA]</scope>
    <source>
        <strain evidence="1 2">DSM 7382</strain>
    </source>
</reference>
<organism evidence="1 2">
    <name type="scientific">Cerrena zonata</name>
    <dbReference type="NCBI Taxonomy" id="2478898"/>
    <lineage>
        <taxon>Eukaryota</taxon>
        <taxon>Fungi</taxon>
        <taxon>Dikarya</taxon>
        <taxon>Basidiomycota</taxon>
        <taxon>Agaricomycotina</taxon>
        <taxon>Agaricomycetes</taxon>
        <taxon>Polyporales</taxon>
        <taxon>Cerrenaceae</taxon>
        <taxon>Cerrena</taxon>
    </lineage>
</organism>
<keyword evidence="2" id="KW-1185">Reference proteome</keyword>
<sequence>MDLDDEQELPFRHNYLYDIESLRWIAMWVFYNNTKLAFLADLTLPKNTEKIFERD</sequence>
<evidence type="ECO:0000313" key="1">
    <source>
        <dbReference type="EMBL" id="KAK7682638.1"/>
    </source>
</evidence>
<comment type="caution">
    <text evidence="1">The sequence shown here is derived from an EMBL/GenBank/DDBJ whole genome shotgun (WGS) entry which is preliminary data.</text>
</comment>
<dbReference type="Proteomes" id="UP001385951">
    <property type="component" value="Unassembled WGS sequence"/>
</dbReference>
<evidence type="ECO:0000313" key="2">
    <source>
        <dbReference type="Proteomes" id="UP001385951"/>
    </source>
</evidence>
<dbReference type="EMBL" id="JASBNA010000035">
    <property type="protein sequence ID" value="KAK7682638.1"/>
    <property type="molecule type" value="Genomic_DNA"/>
</dbReference>
<gene>
    <name evidence="1" type="ORF">QCA50_014438</name>
</gene>
<protein>
    <submittedName>
        <fullName evidence="1">Uncharacterized protein</fullName>
    </submittedName>
</protein>
<proteinExistence type="predicted"/>